<keyword evidence="6" id="KW-1185">Reference proteome</keyword>
<organism evidence="5 6">
    <name type="scientific">Plasmopara halstedii</name>
    <name type="common">Downy mildew of sunflower</name>
    <dbReference type="NCBI Taxonomy" id="4781"/>
    <lineage>
        <taxon>Eukaryota</taxon>
        <taxon>Sar</taxon>
        <taxon>Stramenopiles</taxon>
        <taxon>Oomycota</taxon>
        <taxon>Peronosporomycetes</taxon>
        <taxon>Peronosporales</taxon>
        <taxon>Peronosporaceae</taxon>
        <taxon>Plasmopara</taxon>
    </lineage>
</organism>
<evidence type="ECO:0000259" key="4">
    <source>
        <dbReference type="Pfam" id="PF16135"/>
    </source>
</evidence>
<sequence>MTLSHVASEAPASSPLNVPCLQTLNPPPDQRKKHAHLQQTSVDPITTDTLVNVPKSRTSHRAAAVAATAVIAAQALEEDPPPNVCISKPMRRQPVNENVKIQGNRTMEMLLYAASEESYTKKRGIEGTTPVSKRTKVIIRNRVSQKRPRTSRRGKKRRQTIVEETAAIEASPLITDLPPLPFTTTKSINQDKKKLKGKRAVAMKHQDEESTRQCEFCKSSANICVLMHCLACRRVYHAGCFVQAFKPYVDNSTPLLDQITSLQLQAPDHRGQLFRCASCKAAFLDFYESGGYMWDCDCPTCLQPEKTRLFRQRKLVQMMNDLELEKRRKKEKKEHQKNAAARTDDKPALVLTSSTSNSKARNRRTHDNCTTTDTLKVIDGAVKVESKDVVIKASTRKRHGVKVGTDVLENGDGLGESANMALSQQQKTEKLQSESEVLQSKAMDGLTIPENELVSSVRLHYDEKTASWSFPIMCSRMASLQAAGFIKTGKCIWYVKQPASIQCNCCDRRFEFSEFVHHTDTSLAQDTNKDEEAFLFVEHRDDAKHTPLKQFLRALKKYVGMKDAMNIKESSGQQAITVLLDAKLEAETAVTRLQALALFKCLKHKALSAVAAFEFAARVVCLSPKYVMSMANGSLVDLVVRSKTSEPGDSFPRKAGWLSFSRQAIKAQTILCECCDRSFSLNDLVTHAGIVLTEWKKKPRHFLYVVERQDESTLMPFTTFVQTLDTAHANNVLDSLLRKVPPLSL</sequence>
<feature type="domain" description="Tify" evidence="4">
    <location>
        <begin position="664"/>
        <end position="689"/>
    </location>
</feature>
<evidence type="ECO:0000256" key="2">
    <source>
        <dbReference type="ARBA" id="ARBA00023242"/>
    </source>
</evidence>
<protein>
    <submittedName>
        <fullName evidence="5">Zinc finger, RING/FYVE/PHD-type</fullName>
    </submittedName>
</protein>
<evidence type="ECO:0000313" key="5">
    <source>
        <dbReference type="EMBL" id="CEG48177.1"/>
    </source>
</evidence>
<dbReference type="Proteomes" id="UP000054928">
    <property type="component" value="Unassembled WGS sequence"/>
</dbReference>
<keyword evidence="2" id="KW-0539">Nucleus</keyword>
<dbReference type="GeneID" id="36400702"/>
<reference evidence="6" key="1">
    <citation type="submission" date="2014-09" db="EMBL/GenBank/DDBJ databases">
        <authorList>
            <person name="Sharma Rahul"/>
            <person name="Thines Marco"/>
        </authorList>
    </citation>
    <scope>NUCLEOTIDE SEQUENCE [LARGE SCALE GENOMIC DNA]</scope>
</reference>
<evidence type="ECO:0000313" key="6">
    <source>
        <dbReference type="Proteomes" id="UP000054928"/>
    </source>
</evidence>
<accession>A0A0P1B3Q2</accession>
<dbReference type="OrthoDB" id="166811at2759"/>
<evidence type="ECO:0000256" key="3">
    <source>
        <dbReference type="SAM" id="MobiDB-lite"/>
    </source>
</evidence>
<dbReference type="GO" id="GO:0005634">
    <property type="term" value="C:nucleus"/>
    <property type="evidence" value="ECO:0007669"/>
    <property type="project" value="UniProtKB-SubCell"/>
</dbReference>
<feature type="compositionally biased region" description="Basic and acidic residues" evidence="3">
    <location>
        <begin position="333"/>
        <end position="347"/>
    </location>
</feature>
<evidence type="ECO:0000256" key="1">
    <source>
        <dbReference type="ARBA" id="ARBA00004123"/>
    </source>
</evidence>
<name>A0A0P1B3Q2_PLAHL</name>
<dbReference type="InterPro" id="IPR032308">
    <property type="entry name" value="TDBD"/>
</dbReference>
<dbReference type="OMA" id="FPRKAGW"/>
<dbReference type="Pfam" id="PF16135">
    <property type="entry name" value="TDBD"/>
    <property type="match status" value="1"/>
</dbReference>
<dbReference type="RefSeq" id="XP_024584546.1">
    <property type="nucleotide sequence ID" value="XM_024719227.1"/>
</dbReference>
<dbReference type="InterPro" id="IPR013083">
    <property type="entry name" value="Znf_RING/FYVE/PHD"/>
</dbReference>
<comment type="subcellular location">
    <subcellularLocation>
        <location evidence="1">Nucleus</location>
    </subcellularLocation>
</comment>
<feature type="region of interest" description="Disordered" evidence="3">
    <location>
        <begin position="324"/>
        <end position="368"/>
    </location>
</feature>
<dbReference type="Gene3D" id="3.30.40.10">
    <property type="entry name" value="Zinc/RING finger domain, C3HC4 (zinc finger)"/>
    <property type="match status" value="1"/>
</dbReference>
<proteinExistence type="predicted"/>
<dbReference type="AlphaFoldDB" id="A0A0P1B3Q2"/>
<dbReference type="EMBL" id="CCYD01002887">
    <property type="protein sequence ID" value="CEG48177.1"/>
    <property type="molecule type" value="Genomic_DNA"/>
</dbReference>